<reference evidence="1" key="1">
    <citation type="submission" date="2024-03" db="EMBL/GenBank/DDBJ databases">
        <title>Psychrobacter raelis sp. nov. isolated from a dog with peritonitis.</title>
        <authorList>
            <person name="Schiavone A."/>
            <person name="Manzulli V."/>
            <person name="Camarda A."/>
            <person name="Cafiero M.A."/>
            <person name="Vasco I."/>
            <person name="Marino L."/>
            <person name="Pennuzzi G."/>
            <person name="Serrecchia L."/>
            <person name="Galante D."/>
            <person name="Pugliese N."/>
        </authorList>
    </citation>
    <scope>NUCLEOTIDE SEQUENCE</scope>
    <source>
        <strain evidence="1">PraFG1</strain>
    </source>
</reference>
<dbReference type="EMBL" id="CP093310">
    <property type="protein sequence ID" value="UNK05837.1"/>
    <property type="molecule type" value="Genomic_DNA"/>
</dbReference>
<dbReference type="Proteomes" id="UP000829560">
    <property type="component" value="Chromosome"/>
</dbReference>
<evidence type="ECO:0000313" key="2">
    <source>
        <dbReference type="Proteomes" id="UP000829560"/>
    </source>
</evidence>
<proteinExistence type="predicted"/>
<dbReference type="AlphaFoldDB" id="A0AAT9PEK6"/>
<gene>
    <name evidence="1" type="ORF">MN210_03360</name>
</gene>
<dbReference type="KEGG" id="prae:MN210_03360"/>
<accession>A0AAT9PEK6</accession>
<keyword evidence="2" id="KW-1185">Reference proteome</keyword>
<organism evidence="1 2">
    <name type="scientific">Psychrobacter raelei</name>
    <dbReference type="NCBI Taxonomy" id="2565531"/>
    <lineage>
        <taxon>Bacteria</taxon>
        <taxon>Pseudomonadati</taxon>
        <taxon>Pseudomonadota</taxon>
        <taxon>Gammaproteobacteria</taxon>
        <taxon>Moraxellales</taxon>
        <taxon>Moraxellaceae</taxon>
        <taxon>Psychrobacter</taxon>
    </lineage>
</organism>
<evidence type="ECO:0000313" key="1">
    <source>
        <dbReference type="EMBL" id="UNK05837.1"/>
    </source>
</evidence>
<name>A0AAT9PEK6_9GAMM</name>
<dbReference type="RefSeq" id="WP_241879134.1">
    <property type="nucleotide sequence ID" value="NZ_CP093310.2"/>
</dbReference>
<sequence>MYSSDEQESAQQAIQDFNKVIRPIIANLNLENERKGYAKALFILACHELEDATGDNFEFTIDFITSGAKSYFKDHASKAPSKPF</sequence>
<protein>
    <submittedName>
        <fullName evidence="1">Uncharacterized protein</fullName>
    </submittedName>
</protein>